<name>A0A915KSQ1_ROMCU</name>
<accession>A0A915KSQ1</accession>
<protein>
    <submittedName>
        <fullName evidence="3">Uncharacterized protein</fullName>
    </submittedName>
</protein>
<dbReference type="WBParaSite" id="nRc.2.0.1.t40663-RA">
    <property type="protein sequence ID" value="nRc.2.0.1.t40663-RA"/>
    <property type="gene ID" value="nRc.2.0.1.g40663"/>
</dbReference>
<dbReference type="AlphaFoldDB" id="A0A915KSQ1"/>
<proteinExistence type="predicted"/>
<sequence>MKVQLEAFVYVSLTVHAGHTSIETIGANCRNMNGRGAVKKHPFIWQSRGDALSKAKTPASTGVQSGYSSDFLYHLTHSLEQLTHSTNLFNDSRSEFMKPSTFGPQMMKFRNRQDRQSSKEERKNNVKKEQKKKNQKNSKDKHPVAVNNVDDQFADIHFFDSHFIDFKSSGIFFIESLDAIFVAGKNDEIDFLNKRGPASATILFEHEPPSRINSPRMCDIMLSARDIQVRTSMGRNSLSDALIIQSTVCSLIQPQMTKIFKLLLTPLRIQFFNGVIASKSILQALESKTMAPVKSSTS</sequence>
<feature type="compositionally biased region" description="Basic and acidic residues" evidence="1">
    <location>
        <begin position="111"/>
        <end position="128"/>
    </location>
</feature>
<dbReference type="Proteomes" id="UP000887565">
    <property type="component" value="Unplaced"/>
</dbReference>
<evidence type="ECO:0000313" key="2">
    <source>
        <dbReference type="Proteomes" id="UP000887565"/>
    </source>
</evidence>
<feature type="region of interest" description="Disordered" evidence="1">
    <location>
        <begin position="99"/>
        <end position="144"/>
    </location>
</feature>
<keyword evidence="2" id="KW-1185">Reference proteome</keyword>
<evidence type="ECO:0000313" key="3">
    <source>
        <dbReference type="WBParaSite" id="nRc.2.0.1.t40663-RA"/>
    </source>
</evidence>
<organism evidence="2 3">
    <name type="scientific">Romanomermis culicivorax</name>
    <name type="common">Nematode worm</name>
    <dbReference type="NCBI Taxonomy" id="13658"/>
    <lineage>
        <taxon>Eukaryota</taxon>
        <taxon>Metazoa</taxon>
        <taxon>Ecdysozoa</taxon>
        <taxon>Nematoda</taxon>
        <taxon>Enoplea</taxon>
        <taxon>Dorylaimia</taxon>
        <taxon>Mermithida</taxon>
        <taxon>Mermithoidea</taxon>
        <taxon>Mermithidae</taxon>
        <taxon>Romanomermis</taxon>
    </lineage>
</organism>
<evidence type="ECO:0000256" key="1">
    <source>
        <dbReference type="SAM" id="MobiDB-lite"/>
    </source>
</evidence>
<reference evidence="3" key="1">
    <citation type="submission" date="2022-11" db="UniProtKB">
        <authorList>
            <consortium name="WormBaseParasite"/>
        </authorList>
    </citation>
    <scope>IDENTIFICATION</scope>
</reference>